<dbReference type="EMBL" id="JAHZUY010000013">
    <property type="protein sequence ID" value="MBW8269343.1"/>
    <property type="molecule type" value="Genomic_DNA"/>
</dbReference>
<reference evidence="3 4" key="1">
    <citation type="submission" date="2021-08" db="EMBL/GenBank/DDBJ databases">
        <title>Caldovatus sediminis gen. nov., sp. nov., a moderately thermophilic bacterium isolated from a hot spring.</title>
        <authorList>
            <person name="Hu C.-J."/>
            <person name="Li W.-J."/>
            <person name="Xian W.-D."/>
        </authorList>
    </citation>
    <scope>NUCLEOTIDE SEQUENCE [LARGE SCALE GENOMIC DNA]</scope>
    <source>
        <strain evidence="3 4">SYSU G05006</strain>
    </source>
</reference>
<gene>
    <name evidence="3" type="ORF">K1J50_07560</name>
</gene>
<dbReference type="PANTHER" id="PTHR42928">
    <property type="entry name" value="TRICARBOXYLATE-BINDING PROTEIN"/>
    <property type="match status" value="1"/>
</dbReference>
<evidence type="ECO:0000256" key="2">
    <source>
        <dbReference type="SAM" id="SignalP"/>
    </source>
</evidence>
<dbReference type="Proteomes" id="UP001519924">
    <property type="component" value="Unassembled WGS sequence"/>
</dbReference>
<feature type="chain" id="PRO_5045954504" evidence="2">
    <location>
        <begin position="21"/>
        <end position="327"/>
    </location>
</feature>
<name>A0ABS7F152_9PROT</name>
<evidence type="ECO:0000313" key="3">
    <source>
        <dbReference type="EMBL" id="MBW8269343.1"/>
    </source>
</evidence>
<dbReference type="PIRSF" id="PIRSF017082">
    <property type="entry name" value="YflP"/>
    <property type="match status" value="1"/>
</dbReference>
<feature type="signal peptide" evidence="2">
    <location>
        <begin position="1"/>
        <end position="20"/>
    </location>
</feature>
<dbReference type="SUPFAM" id="SSF53850">
    <property type="entry name" value="Periplasmic binding protein-like II"/>
    <property type="match status" value="1"/>
</dbReference>
<dbReference type="Pfam" id="PF03401">
    <property type="entry name" value="TctC"/>
    <property type="match status" value="1"/>
</dbReference>
<proteinExistence type="inferred from homology"/>
<dbReference type="InterPro" id="IPR042100">
    <property type="entry name" value="Bug_dom1"/>
</dbReference>
<dbReference type="Gene3D" id="3.40.190.10">
    <property type="entry name" value="Periplasmic binding protein-like II"/>
    <property type="match status" value="1"/>
</dbReference>
<dbReference type="RefSeq" id="WP_220117097.1">
    <property type="nucleotide sequence ID" value="NZ_JAHZUY010000013.1"/>
</dbReference>
<dbReference type="InterPro" id="IPR005064">
    <property type="entry name" value="BUG"/>
</dbReference>
<organism evidence="3 4">
    <name type="scientific">Caldovatus aquaticus</name>
    <dbReference type="NCBI Taxonomy" id="2865671"/>
    <lineage>
        <taxon>Bacteria</taxon>
        <taxon>Pseudomonadati</taxon>
        <taxon>Pseudomonadota</taxon>
        <taxon>Alphaproteobacteria</taxon>
        <taxon>Acetobacterales</taxon>
        <taxon>Roseomonadaceae</taxon>
        <taxon>Caldovatus</taxon>
    </lineage>
</organism>
<protein>
    <submittedName>
        <fullName evidence="3">Tripartite tricarboxylate transporter substrate binding protein</fullName>
    </submittedName>
</protein>
<dbReference type="PANTHER" id="PTHR42928:SF5">
    <property type="entry name" value="BLR1237 PROTEIN"/>
    <property type="match status" value="1"/>
</dbReference>
<keyword evidence="2" id="KW-0732">Signal</keyword>
<sequence>MDRRTLLLAPALLLPLPRRAAAGQAVPPWRPERPVRVVVPFAPGGATDVVARLLQETVSGILGQPLVIENRPGGAAGLIGAEAVAKAAPDGHTILINSNAHVIAPALVARMPYDAIADFAPIAHLGRIPQVLVVNPRLPVTDMRSLLEWLRANRGRVNFAAAGIGSANHLASEVFRAATGAEVQMVQYRGGGPAMQAVIAGEAHMCVDPVASALGHIRAGTVRPIAVAGDTRAAALPEVPSAAEAGLPAWSAAAWIAAFAPARTPQAAVAALNAAFNEAMQRLEQRLTELAIERRPELATPEALLAFVRQDAARSQQVLRDAGVRPE</sequence>
<comment type="similarity">
    <text evidence="1">Belongs to the UPF0065 (bug) family.</text>
</comment>
<comment type="caution">
    <text evidence="3">The sequence shown here is derived from an EMBL/GenBank/DDBJ whole genome shotgun (WGS) entry which is preliminary data.</text>
</comment>
<dbReference type="Gene3D" id="3.40.190.150">
    <property type="entry name" value="Bordetella uptake gene, domain 1"/>
    <property type="match status" value="1"/>
</dbReference>
<keyword evidence="4" id="KW-1185">Reference proteome</keyword>
<evidence type="ECO:0000313" key="4">
    <source>
        <dbReference type="Proteomes" id="UP001519924"/>
    </source>
</evidence>
<accession>A0ABS7F152</accession>
<evidence type="ECO:0000256" key="1">
    <source>
        <dbReference type="ARBA" id="ARBA00006987"/>
    </source>
</evidence>